<name>A0ABW6YNY1_9ACTN</name>
<proteinExistence type="predicted"/>
<gene>
    <name evidence="1" type="ORF">ACF1HC_02740</name>
</gene>
<organism evidence="1 2">
    <name type="scientific">Streptomyces eurythermus</name>
    <dbReference type="NCBI Taxonomy" id="42237"/>
    <lineage>
        <taxon>Bacteria</taxon>
        <taxon>Bacillati</taxon>
        <taxon>Actinomycetota</taxon>
        <taxon>Actinomycetes</taxon>
        <taxon>Kitasatosporales</taxon>
        <taxon>Streptomycetaceae</taxon>
        <taxon>Streptomyces</taxon>
    </lineage>
</organism>
<keyword evidence="2" id="KW-1185">Reference proteome</keyword>
<comment type="caution">
    <text evidence="1">The sequence shown here is derived from an EMBL/GenBank/DDBJ whole genome shotgun (WGS) entry which is preliminary data.</text>
</comment>
<dbReference type="Proteomes" id="UP001603418">
    <property type="component" value="Unassembled WGS sequence"/>
</dbReference>
<evidence type="ECO:0000313" key="1">
    <source>
        <dbReference type="EMBL" id="MFF9880527.1"/>
    </source>
</evidence>
<protein>
    <submittedName>
        <fullName evidence="1">Uncharacterized protein</fullName>
    </submittedName>
</protein>
<dbReference type="EMBL" id="JBICBM010000001">
    <property type="protein sequence ID" value="MFF9880527.1"/>
    <property type="molecule type" value="Genomic_DNA"/>
</dbReference>
<sequence length="176" mass="18508">MDLRRGVWRGGGGEGNVDPGGRDLAYCHHGSCADGHRLGAGGGVHGGNISPKTYDRQAESRALARAKATAQASTAAAKKQASGLKQHLVNLVADVIGLTDAYNCFTKGDVMGCINTALTSVPWGKVFKAIKVGVEAFKVWRALDRAYTAVKDAEQAEKVVDGMLDAVSPRRKRSSG</sequence>
<accession>A0ABW6YNY1</accession>
<evidence type="ECO:0000313" key="2">
    <source>
        <dbReference type="Proteomes" id="UP001603418"/>
    </source>
</evidence>
<reference evidence="1 2" key="1">
    <citation type="submission" date="2024-10" db="EMBL/GenBank/DDBJ databases">
        <title>The Natural Products Discovery Center: Release of the First 8490 Sequenced Strains for Exploring Actinobacteria Biosynthetic Diversity.</title>
        <authorList>
            <person name="Kalkreuter E."/>
            <person name="Kautsar S.A."/>
            <person name="Yang D."/>
            <person name="Bader C.D."/>
            <person name="Teijaro C.N."/>
            <person name="Fluegel L."/>
            <person name="Davis C.M."/>
            <person name="Simpson J.R."/>
            <person name="Lauterbach L."/>
            <person name="Steele A.D."/>
            <person name="Gui C."/>
            <person name="Meng S."/>
            <person name="Li G."/>
            <person name="Viehrig K."/>
            <person name="Ye F."/>
            <person name="Su P."/>
            <person name="Kiefer A.F."/>
            <person name="Nichols A."/>
            <person name="Cepeda A.J."/>
            <person name="Yan W."/>
            <person name="Fan B."/>
            <person name="Jiang Y."/>
            <person name="Adhikari A."/>
            <person name="Zheng C.-J."/>
            <person name="Schuster L."/>
            <person name="Cowan T.M."/>
            <person name="Smanski M.J."/>
            <person name="Chevrette M.G."/>
            <person name="De Carvalho L.P.S."/>
            <person name="Shen B."/>
        </authorList>
    </citation>
    <scope>NUCLEOTIDE SEQUENCE [LARGE SCALE GENOMIC DNA]</scope>
    <source>
        <strain evidence="1 2">NPDC013366</strain>
    </source>
</reference>
<dbReference type="RefSeq" id="WP_244405521.1">
    <property type="nucleotide sequence ID" value="NZ_JBFACJ010000001.1"/>
</dbReference>